<dbReference type="EMBL" id="WKFB01000771">
    <property type="protein sequence ID" value="KAF6718152.1"/>
    <property type="molecule type" value="Genomic_DNA"/>
</dbReference>
<accession>A0A834BVP7</accession>
<dbReference type="Proteomes" id="UP000646548">
    <property type="component" value="Unassembled WGS sequence"/>
</dbReference>
<evidence type="ECO:0000256" key="1">
    <source>
        <dbReference type="SAM" id="SignalP"/>
    </source>
</evidence>
<comment type="caution">
    <text evidence="2">The sequence shown here is derived from an EMBL/GenBank/DDBJ whole genome shotgun (WGS) entry which is preliminary data.</text>
</comment>
<dbReference type="AlphaFoldDB" id="A0A834BVP7"/>
<keyword evidence="1" id="KW-0732">Signal</keyword>
<organism evidence="2 3">
    <name type="scientific">Oryzias melastigma</name>
    <name type="common">Marine medaka</name>
    <dbReference type="NCBI Taxonomy" id="30732"/>
    <lineage>
        <taxon>Eukaryota</taxon>
        <taxon>Metazoa</taxon>
        <taxon>Chordata</taxon>
        <taxon>Craniata</taxon>
        <taxon>Vertebrata</taxon>
        <taxon>Euteleostomi</taxon>
        <taxon>Actinopterygii</taxon>
        <taxon>Neopterygii</taxon>
        <taxon>Teleostei</taxon>
        <taxon>Neoteleostei</taxon>
        <taxon>Acanthomorphata</taxon>
        <taxon>Ovalentaria</taxon>
        <taxon>Atherinomorphae</taxon>
        <taxon>Beloniformes</taxon>
        <taxon>Adrianichthyidae</taxon>
        <taxon>Oryziinae</taxon>
        <taxon>Oryzias</taxon>
    </lineage>
</organism>
<protein>
    <submittedName>
        <fullName evidence="2">Uncharacterized protein</fullName>
    </submittedName>
</protein>
<proteinExistence type="predicted"/>
<feature type="chain" id="PRO_5032309179" evidence="1">
    <location>
        <begin position="22"/>
        <end position="107"/>
    </location>
</feature>
<reference evidence="2" key="1">
    <citation type="journal article" name="BMC Genomics">
        <title>Long-read sequencing and de novo genome assembly of marine medaka (Oryzias melastigma).</title>
        <authorList>
            <person name="Liang P."/>
            <person name="Saqib H.S.A."/>
            <person name="Ni X."/>
            <person name="Shen Y."/>
        </authorList>
    </citation>
    <scope>NUCLEOTIDE SEQUENCE</scope>
    <source>
        <strain evidence="2">Bigg-433</strain>
    </source>
</reference>
<gene>
    <name evidence="2" type="ORF">FQA47_024215</name>
</gene>
<sequence length="107" mass="10710">MNAATLTQLLGSAFAASSALCAMSGGSVNTSVNQLVVPETAGELVGIFRGSNVISVIKAEVTSGHAGEAAAQHTASGQRLMSDHAWASASGVTFIRPVELLLPGEAS</sequence>
<evidence type="ECO:0000313" key="2">
    <source>
        <dbReference type="EMBL" id="KAF6718152.1"/>
    </source>
</evidence>
<name>A0A834BVP7_ORYME</name>
<feature type="signal peptide" evidence="1">
    <location>
        <begin position="1"/>
        <end position="21"/>
    </location>
</feature>
<evidence type="ECO:0000313" key="3">
    <source>
        <dbReference type="Proteomes" id="UP000646548"/>
    </source>
</evidence>